<dbReference type="PANTHER" id="PTHR33420:SF3">
    <property type="entry name" value="FIMBRIAL SUBUNIT ELFA"/>
    <property type="match status" value="1"/>
</dbReference>
<dbReference type="Proteomes" id="UP001252207">
    <property type="component" value="Unassembled WGS sequence"/>
</dbReference>
<evidence type="ECO:0000256" key="3">
    <source>
        <dbReference type="ARBA" id="ARBA00022729"/>
    </source>
</evidence>
<comment type="similarity">
    <text evidence="2">Belongs to the fimbrial protein family.</text>
</comment>
<dbReference type="PANTHER" id="PTHR33420">
    <property type="entry name" value="FIMBRIAL SUBUNIT ELFA-RELATED"/>
    <property type="match status" value="1"/>
</dbReference>
<dbReference type="InterPro" id="IPR000259">
    <property type="entry name" value="Adhesion_dom_fimbrial"/>
</dbReference>
<evidence type="ECO:0000259" key="5">
    <source>
        <dbReference type="Pfam" id="PF00419"/>
    </source>
</evidence>
<keyword evidence="7" id="KW-1185">Reference proteome</keyword>
<reference evidence="6 7" key="1">
    <citation type="submission" date="2022-06" db="EMBL/GenBank/DDBJ databases">
        <title>Chromosome and plasmid sequencings of Enterobacteriales species co-exiting double carbapenemases.</title>
        <authorList>
            <person name="Fu Y."/>
        </authorList>
    </citation>
    <scope>NUCLEOTIDE SEQUENCE [LARGE SCALE GENOMIC DNA]</scope>
    <source>
        <strain evidence="6 7">21030615019</strain>
    </source>
</reference>
<evidence type="ECO:0000313" key="6">
    <source>
        <dbReference type="EMBL" id="MDT0132247.1"/>
    </source>
</evidence>
<sequence>MRASRRGVVVSYQRAMDITVLLVMLIFSIHSYADIKSVKPHSVSAITLLRGSVIDAPCSITLQNRYQTIDFSSLALALLSNSLQREMHDQPFIIELQDCGSVYSTVDLKTWKIRFVGQNTQYIDAFILQGASEGVGISVLDNSKRRLQPNKDYSLSDNVLYQDKSGYSLFLRYFLRLELTGQPIQAGRYYGLLRFFIDYQ</sequence>
<dbReference type="InterPro" id="IPR036937">
    <property type="entry name" value="Adhesion_dom_fimbrial_sf"/>
</dbReference>
<dbReference type="EMBL" id="JANAVW010000001">
    <property type="protein sequence ID" value="MDT0132247.1"/>
    <property type="molecule type" value="Genomic_DNA"/>
</dbReference>
<comment type="caution">
    <text evidence="6">The sequence shown here is derived from an EMBL/GenBank/DDBJ whole genome shotgun (WGS) entry which is preliminary data.</text>
</comment>
<proteinExistence type="inferred from homology"/>
<dbReference type="Gene3D" id="2.60.40.1090">
    <property type="entry name" value="Fimbrial-type adhesion domain"/>
    <property type="match status" value="1"/>
</dbReference>
<comment type="subcellular location">
    <subcellularLocation>
        <location evidence="1">Fimbrium</location>
    </subcellularLocation>
</comment>
<gene>
    <name evidence="6" type="ORF">NLX89_02645</name>
</gene>
<evidence type="ECO:0000256" key="2">
    <source>
        <dbReference type="ARBA" id="ARBA00006671"/>
    </source>
</evidence>
<dbReference type="Pfam" id="PF00419">
    <property type="entry name" value="Fimbrial"/>
    <property type="match status" value="1"/>
</dbReference>
<feature type="domain" description="Fimbrial-type adhesion" evidence="5">
    <location>
        <begin position="49"/>
        <end position="200"/>
    </location>
</feature>
<accession>A0ABU2ITX7</accession>
<dbReference type="SUPFAM" id="SSF49401">
    <property type="entry name" value="Bacterial adhesins"/>
    <property type="match status" value="1"/>
</dbReference>
<organism evidence="6 7">
    <name type="scientific">Providencia huaxiensis</name>
    <dbReference type="NCBI Taxonomy" id="2027290"/>
    <lineage>
        <taxon>Bacteria</taxon>
        <taxon>Pseudomonadati</taxon>
        <taxon>Pseudomonadota</taxon>
        <taxon>Gammaproteobacteria</taxon>
        <taxon>Enterobacterales</taxon>
        <taxon>Morganellaceae</taxon>
        <taxon>Providencia</taxon>
    </lineage>
</organism>
<name>A0ABU2ITX7_9GAMM</name>
<evidence type="ECO:0000256" key="4">
    <source>
        <dbReference type="ARBA" id="ARBA00023263"/>
    </source>
</evidence>
<protein>
    <submittedName>
        <fullName evidence="6">Type 1 fimbrial protein</fullName>
    </submittedName>
</protein>
<dbReference type="InterPro" id="IPR008966">
    <property type="entry name" value="Adhesion_dom_sf"/>
</dbReference>
<evidence type="ECO:0000256" key="1">
    <source>
        <dbReference type="ARBA" id="ARBA00004561"/>
    </source>
</evidence>
<keyword evidence="4" id="KW-0281">Fimbrium</keyword>
<dbReference type="InterPro" id="IPR050263">
    <property type="entry name" value="Bact_Fimbrial_Adh_Pro"/>
</dbReference>
<evidence type="ECO:0000313" key="7">
    <source>
        <dbReference type="Proteomes" id="UP001252207"/>
    </source>
</evidence>
<keyword evidence="3" id="KW-0732">Signal</keyword>